<dbReference type="AlphaFoldDB" id="A0A1T5NCJ2"/>
<evidence type="ECO:0000313" key="2">
    <source>
        <dbReference type="Proteomes" id="UP000190166"/>
    </source>
</evidence>
<sequence length="56" mass="6513">MAEITTVNVHEKKVKKRNRPKAQFLHVNERGKGITISLISLTYTNIEIKIRKCYLS</sequence>
<name>A0A1T5NCJ2_9BACT</name>
<gene>
    <name evidence="1" type="ORF">SAMN05660461_1088</name>
</gene>
<accession>A0A1T5NCJ2</accession>
<dbReference type="EMBL" id="FUZZ01000001">
    <property type="protein sequence ID" value="SKC98062.1"/>
    <property type="molecule type" value="Genomic_DNA"/>
</dbReference>
<organism evidence="1 2">
    <name type="scientific">Chitinophaga ginsengisegetis</name>
    <dbReference type="NCBI Taxonomy" id="393003"/>
    <lineage>
        <taxon>Bacteria</taxon>
        <taxon>Pseudomonadati</taxon>
        <taxon>Bacteroidota</taxon>
        <taxon>Chitinophagia</taxon>
        <taxon>Chitinophagales</taxon>
        <taxon>Chitinophagaceae</taxon>
        <taxon>Chitinophaga</taxon>
    </lineage>
</organism>
<evidence type="ECO:0000313" key="1">
    <source>
        <dbReference type="EMBL" id="SKC98062.1"/>
    </source>
</evidence>
<protein>
    <submittedName>
        <fullName evidence="1">Uncharacterized protein</fullName>
    </submittedName>
</protein>
<dbReference type="Proteomes" id="UP000190166">
    <property type="component" value="Unassembled WGS sequence"/>
</dbReference>
<keyword evidence="2" id="KW-1185">Reference proteome</keyword>
<proteinExistence type="predicted"/>
<dbReference type="STRING" id="393003.SAMN05660461_1088"/>
<reference evidence="1 2" key="1">
    <citation type="submission" date="2017-02" db="EMBL/GenBank/DDBJ databases">
        <authorList>
            <person name="Peterson S.W."/>
        </authorList>
    </citation>
    <scope>NUCLEOTIDE SEQUENCE [LARGE SCALE GENOMIC DNA]</scope>
    <source>
        <strain evidence="1 2">DSM 18108</strain>
    </source>
</reference>